<dbReference type="RefSeq" id="WP_150087719.1">
    <property type="nucleotide sequence ID" value="NZ_VWSF01000004.1"/>
</dbReference>
<name>A0A5M6DJX5_9BACT</name>
<gene>
    <name evidence="1" type="ORF">F0145_07595</name>
</gene>
<sequence>MKYLVSILLIFYMLGLAAQATDFLIGKWQVVQSLSPKGAPPKMEKELNKLKEIYEGANFEFLPDNKFNLIAKDPQNNIQEAYWVYNSATKSIKVCKWENRGQLKPLLLELSARTEKDGNTYFWFDVVPVALKVKKL</sequence>
<keyword evidence="2" id="KW-1185">Reference proteome</keyword>
<dbReference type="Proteomes" id="UP000323426">
    <property type="component" value="Unassembled WGS sequence"/>
</dbReference>
<evidence type="ECO:0000313" key="1">
    <source>
        <dbReference type="EMBL" id="KAA5547801.1"/>
    </source>
</evidence>
<evidence type="ECO:0000313" key="2">
    <source>
        <dbReference type="Proteomes" id="UP000323426"/>
    </source>
</evidence>
<protein>
    <recommendedName>
        <fullName evidence="3">Lipocalin-like domain-containing protein</fullName>
    </recommendedName>
</protein>
<dbReference type="EMBL" id="VWSF01000004">
    <property type="protein sequence ID" value="KAA5547801.1"/>
    <property type="molecule type" value="Genomic_DNA"/>
</dbReference>
<proteinExistence type="predicted"/>
<evidence type="ECO:0008006" key="3">
    <source>
        <dbReference type="Google" id="ProtNLM"/>
    </source>
</evidence>
<accession>A0A5M6DJX5</accession>
<reference evidence="1 2" key="1">
    <citation type="submission" date="2019-09" db="EMBL/GenBank/DDBJ databases">
        <title>Genome sequence and assembly of Adhaeribacter sp.</title>
        <authorList>
            <person name="Chhetri G."/>
        </authorList>
    </citation>
    <scope>NUCLEOTIDE SEQUENCE [LARGE SCALE GENOMIC DNA]</scope>
    <source>
        <strain evidence="1 2">DK36</strain>
    </source>
</reference>
<organism evidence="1 2">
    <name type="scientific">Adhaeribacter rhizoryzae</name>
    <dbReference type="NCBI Taxonomy" id="2607907"/>
    <lineage>
        <taxon>Bacteria</taxon>
        <taxon>Pseudomonadati</taxon>
        <taxon>Bacteroidota</taxon>
        <taxon>Cytophagia</taxon>
        <taxon>Cytophagales</taxon>
        <taxon>Hymenobacteraceae</taxon>
        <taxon>Adhaeribacter</taxon>
    </lineage>
</organism>
<comment type="caution">
    <text evidence="1">The sequence shown here is derived from an EMBL/GenBank/DDBJ whole genome shotgun (WGS) entry which is preliminary data.</text>
</comment>
<dbReference type="AlphaFoldDB" id="A0A5M6DJX5"/>